<evidence type="ECO:0000256" key="1">
    <source>
        <dbReference type="SAM" id="Coils"/>
    </source>
</evidence>
<keyword evidence="4" id="KW-1185">Reference proteome</keyword>
<evidence type="ECO:0000256" key="2">
    <source>
        <dbReference type="SAM" id="Phobius"/>
    </source>
</evidence>
<keyword evidence="2" id="KW-1133">Transmembrane helix</keyword>
<keyword evidence="1" id="KW-0175">Coiled coil</keyword>
<gene>
    <name evidence="3" type="ORF">ADIS_0777</name>
</gene>
<evidence type="ECO:0000313" key="3">
    <source>
        <dbReference type="EMBL" id="EON78880.1"/>
    </source>
</evidence>
<protein>
    <recommendedName>
        <fullName evidence="5">Clp protease ClpB</fullName>
    </recommendedName>
</protein>
<reference evidence="3 4" key="1">
    <citation type="submission" date="2013-02" db="EMBL/GenBank/DDBJ databases">
        <title>A novel strain isolated from Lonar lake, Maharashtra, India.</title>
        <authorList>
            <person name="Singh A."/>
        </authorList>
    </citation>
    <scope>NUCLEOTIDE SEQUENCE [LARGE SCALE GENOMIC DNA]</scope>
    <source>
        <strain evidence="3 4">AK24</strain>
    </source>
</reference>
<evidence type="ECO:0008006" key="5">
    <source>
        <dbReference type="Google" id="ProtNLM"/>
    </source>
</evidence>
<dbReference type="Proteomes" id="UP000013909">
    <property type="component" value="Unassembled WGS sequence"/>
</dbReference>
<feature type="coiled-coil region" evidence="1">
    <location>
        <begin position="110"/>
        <end position="144"/>
    </location>
</feature>
<sequence length="176" mass="20560">MKSLIASREVGVFFLICMFGWFCLSHSLIAQEKLNRLVKEREILHKEWQESESQKSGIFGNRTKKDMITTHEWLSRIIEKDNQIMAELQLLKDVETATISHEKEDYKYIAQKQQNDIDILKRVLSEKEQELEKAKADLLTNERAAFLLFLTTLLAGFLYVKAKRKTKGQQVPTRSL</sequence>
<evidence type="ECO:0000313" key="4">
    <source>
        <dbReference type="Proteomes" id="UP000013909"/>
    </source>
</evidence>
<organism evidence="3 4">
    <name type="scientific">Lunatimonas lonarensis</name>
    <dbReference type="NCBI Taxonomy" id="1232681"/>
    <lineage>
        <taxon>Bacteria</taxon>
        <taxon>Pseudomonadati</taxon>
        <taxon>Bacteroidota</taxon>
        <taxon>Cytophagia</taxon>
        <taxon>Cytophagales</taxon>
        <taxon>Cyclobacteriaceae</taxon>
    </lineage>
</organism>
<dbReference type="AlphaFoldDB" id="R7ZXJ2"/>
<keyword evidence="2" id="KW-0472">Membrane</keyword>
<keyword evidence="2" id="KW-0812">Transmembrane</keyword>
<feature type="transmembrane region" description="Helical" evidence="2">
    <location>
        <begin position="12"/>
        <end position="30"/>
    </location>
</feature>
<comment type="caution">
    <text evidence="3">The sequence shown here is derived from an EMBL/GenBank/DDBJ whole genome shotgun (WGS) entry which is preliminary data.</text>
</comment>
<proteinExistence type="predicted"/>
<dbReference type="EMBL" id="AQHR01000022">
    <property type="protein sequence ID" value="EON78880.1"/>
    <property type="molecule type" value="Genomic_DNA"/>
</dbReference>
<dbReference type="RefSeq" id="WP_010852925.1">
    <property type="nucleotide sequence ID" value="NZ_AQHR01000022.1"/>
</dbReference>
<feature type="transmembrane region" description="Helical" evidence="2">
    <location>
        <begin position="144"/>
        <end position="160"/>
    </location>
</feature>
<dbReference type="PATRIC" id="fig|1288963.3.peg.776"/>
<name>R7ZXJ2_9BACT</name>
<accession>R7ZXJ2</accession>